<dbReference type="InterPro" id="IPR008928">
    <property type="entry name" value="6-hairpin_glycosidase_sf"/>
</dbReference>
<dbReference type="KEGG" id="slom:PXH66_07390"/>
<keyword evidence="2" id="KW-0413">Isomerase</keyword>
<dbReference type="EMBL" id="CP119075">
    <property type="protein sequence ID" value="WED66672.1"/>
    <property type="molecule type" value="Genomic_DNA"/>
</dbReference>
<dbReference type="InterPro" id="IPR012341">
    <property type="entry name" value="6hp_glycosidase-like_sf"/>
</dbReference>
<dbReference type="GO" id="GO:0016853">
    <property type="term" value="F:isomerase activity"/>
    <property type="evidence" value="ECO:0007669"/>
    <property type="project" value="UniProtKB-KW"/>
</dbReference>
<gene>
    <name evidence="3" type="ORF">PXH66_07390</name>
</gene>
<accession>A0AAF0I2Q7</accession>
<dbReference type="Gene3D" id="1.50.10.10">
    <property type="match status" value="1"/>
</dbReference>
<dbReference type="GO" id="GO:0005975">
    <property type="term" value="P:carbohydrate metabolic process"/>
    <property type="evidence" value="ECO:0007669"/>
    <property type="project" value="InterPro"/>
</dbReference>
<dbReference type="InterPro" id="IPR010819">
    <property type="entry name" value="AGE/CE"/>
</dbReference>
<keyword evidence="4" id="KW-1185">Reference proteome</keyword>
<evidence type="ECO:0000256" key="2">
    <source>
        <dbReference type="ARBA" id="ARBA00023235"/>
    </source>
</evidence>
<name>A0AAF0I2Q7_9BACT</name>
<dbReference type="Pfam" id="PF07221">
    <property type="entry name" value="GlcNAc_2-epim"/>
    <property type="match status" value="1"/>
</dbReference>
<protein>
    <submittedName>
        <fullName evidence="3">AGE family epimerase/isomerase</fullName>
    </submittedName>
</protein>
<sequence>MARWLREHLFDHILPFWEKAGGNLEAGLPTCIADDGTLLSSDRWLWSQWRAVWVFARIYNSLDRDPKWLERARRVAAFSCQYGWLSEEKGWALLLDESGAVKRGYESVYVDAFAVYGLTELAVASGESVWLERARETADAAMRRCQQWGDRVPHFPYPIPPGAKPHGLPMIWSLKLAGLGQVTGEPLYAEMAQGMLAEIDRDFYRTEEDRLFETVSRDGSRYPGAPGSVTVPGHAIEGMWFQRLVAHELGDAPISMAETWRRVRRHLELGWDPAGGGGLLLAVDGSGPASTAGWAFGDTKLWWPHTEALFAALLGWHETGESSWLDWYERMWGLCFERYVDWENGEWRQKLHRDLSPMTGTIALPVKDPFHLPRSLILQIELLENKTPPRVATVS</sequence>
<dbReference type="PANTHER" id="PTHR15108">
    <property type="entry name" value="N-ACYLGLUCOSAMINE-2-EPIMERASE"/>
    <property type="match status" value="1"/>
</dbReference>
<dbReference type="AlphaFoldDB" id="A0AAF0I2Q7"/>
<organism evidence="3 4">
    <name type="scientific">Synoicihabitans lomoniglobus</name>
    <dbReference type="NCBI Taxonomy" id="2909285"/>
    <lineage>
        <taxon>Bacteria</taxon>
        <taxon>Pseudomonadati</taxon>
        <taxon>Verrucomicrobiota</taxon>
        <taxon>Opitutia</taxon>
        <taxon>Opitutales</taxon>
        <taxon>Opitutaceae</taxon>
        <taxon>Synoicihabitans</taxon>
    </lineage>
</organism>
<comment type="similarity">
    <text evidence="1">Belongs to the N-acylglucosamine 2-epimerase family.</text>
</comment>
<reference evidence="3" key="1">
    <citation type="submission" date="2023-03" db="EMBL/GenBank/DDBJ databases">
        <title>Lomoglobus Profundus gen. nov., sp. nov., a novel member of the phylum Verrucomicrobia, isolated from deep-marine sediment of South China Sea.</title>
        <authorList>
            <person name="Ahmad T."/>
            <person name="Ishaq S.E."/>
            <person name="Wang F."/>
        </authorList>
    </citation>
    <scope>NUCLEOTIDE SEQUENCE</scope>
    <source>
        <strain evidence="3">LMO-M01</strain>
    </source>
</reference>
<dbReference type="Proteomes" id="UP001218638">
    <property type="component" value="Chromosome"/>
</dbReference>
<evidence type="ECO:0000256" key="1">
    <source>
        <dbReference type="ARBA" id="ARBA00008558"/>
    </source>
</evidence>
<proteinExistence type="inferred from homology"/>
<evidence type="ECO:0000313" key="4">
    <source>
        <dbReference type="Proteomes" id="UP001218638"/>
    </source>
</evidence>
<dbReference type="RefSeq" id="WP_330932301.1">
    <property type="nucleotide sequence ID" value="NZ_CP119075.1"/>
</dbReference>
<dbReference type="SUPFAM" id="SSF48208">
    <property type="entry name" value="Six-hairpin glycosidases"/>
    <property type="match status" value="1"/>
</dbReference>
<evidence type="ECO:0000313" key="3">
    <source>
        <dbReference type="EMBL" id="WED66672.1"/>
    </source>
</evidence>